<dbReference type="VEuPathDB" id="ToxoDB:TGP89_206480A"/>
<proteinExistence type="predicted"/>
<evidence type="ECO:0000313" key="1">
    <source>
        <dbReference type="EMBL" id="KFG33837.1"/>
    </source>
</evidence>
<name>A0A086JNW9_TOXGO</name>
<gene>
    <name evidence="1" type="ORF">TGP89_206480A</name>
</gene>
<evidence type="ECO:0000313" key="2">
    <source>
        <dbReference type="Proteomes" id="UP000028828"/>
    </source>
</evidence>
<dbReference type="EMBL" id="AEYI02001729">
    <property type="protein sequence ID" value="KFG33837.1"/>
    <property type="molecule type" value="Genomic_DNA"/>
</dbReference>
<protein>
    <submittedName>
        <fullName evidence="1">Uncharacterized protein</fullName>
    </submittedName>
</protein>
<organism evidence="1 2">
    <name type="scientific">Toxoplasma gondii p89</name>
    <dbReference type="NCBI Taxonomy" id="943119"/>
    <lineage>
        <taxon>Eukaryota</taxon>
        <taxon>Sar</taxon>
        <taxon>Alveolata</taxon>
        <taxon>Apicomplexa</taxon>
        <taxon>Conoidasida</taxon>
        <taxon>Coccidia</taxon>
        <taxon>Eucoccidiorida</taxon>
        <taxon>Eimeriorina</taxon>
        <taxon>Sarcocystidae</taxon>
        <taxon>Toxoplasma</taxon>
    </lineage>
</organism>
<accession>A0A086JNW9</accession>
<dbReference type="Proteomes" id="UP000028828">
    <property type="component" value="Unassembled WGS sequence"/>
</dbReference>
<sequence>MAFSGLAAMASPPAATRAQLVSRRFLSGRLACPSAVSLTSGAPFSFAGAGPFSRCSILTRNPAASPSCLSIQTRFLGNRATGPQFDILDPKSINVGTEALQLRSNTSLSLSLSLS</sequence>
<feature type="non-terminal residue" evidence="1">
    <location>
        <position position="115"/>
    </location>
</feature>
<reference evidence="1 2" key="1">
    <citation type="submission" date="2014-03" db="EMBL/GenBank/DDBJ databases">
        <authorList>
            <person name="Sibley D."/>
            <person name="Venepally P."/>
            <person name="Karamycheva S."/>
            <person name="Hadjithomas M."/>
            <person name="Khan A."/>
            <person name="Brunk B."/>
            <person name="Roos D."/>
            <person name="Caler E."/>
            <person name="Lorenzi H."/>
        </authorList>
    </citation>
    <scope>NUCLEOTIDE SEQUENCE [LARGE SCALE GENOMIC DNA]</scope>
    <source>
        <strain evidence="2">p89</strain>
    </source>
</reference>
<comment type="caution">
    <text evidence="1">The sequence shown here is derived from an EMBL/GenBank/DDBJ whole genome shotgun (WGS) entry which is preliminary data.</text>
</comment>
<dbReference type="AlphaFoldDB" id="A0A086JNW9"/>